<accession>A0A8H3FXB3</accession>
<dbReference type="AlphaFoldDB" id="A0A8H3FXB3"/>
<dbReference type="PROSITE" id="PS00941">
    <property type="entry name" value="CARBOXYLESTERASE_B_2"/>
    <property type="match status" value="1"/>
</dbReference>
<dbReference type="InterPro" id="IPR050309">
    <property type="entry name" value="Type-B_Carboxylest/Lipase"/>
</dbReference>
<evidence type="ECO:0000256" key="1">
    <source>
        <dbReference type="SAM" id="SignalP"/>
    </source>
</evidence>
<dbReference type="SUPFAM" id="SSF53474">
    <property type="entry name" value="alpha/beta-Hydrolases"/>
    <property type="match status" value="1"/>
</dbReference>
<dbReference type="OrthoDB" id="408631at2759"/>
<feature type="signal peptide" evidence="1">
    <location>
        <begin position="1"/>
        <end position="17"/>
    </location>
</feature>
<reference evidence="3" key="1">
    <citation type="submission" date="2021-03" db="EMBL/GenBank/DDBJ databases">
        <authorList>
            <person name="Tagirdzhanova G."/>
        </authorList>
    </citation>
    <scope>NUCLEOTIDE SEQUENCE</scope>
</reference>
<evidence type="ECO:0000259" key="2">
    <source>
        <dbReference type="Pfam" id="PF00135"/>
    </source>
</evidence>
<gene>
    <name evidence="3" type="ORF">HETSPECPRED_009071</name>
</gene>
<dbReference type="Pfam" id="PF00135">
    <property type="entry name" value="COesterase"/>
    <property type="match status" value="1"/>
</dbReference>
<sequence>MLVYVLLLVLLSGHVRAQCTNLELPWGTYTAKLDQLNEKEICVYSNVRFAQPPLGKLRFQAPQEPPSTSTSPAEPVYTDPVSCVAVNPSEKCVPGDDSPIYDPKCPNATVGLFQEDCLFLDIYVPLSVLQSTTTKASVAVWFFGGAFLFGSKHEFDITQLPLYSGTGVLSVASEPLIFVAGNYRLGAFGWLAGSYMETAGAPNAGLLDQRMILSFVQQHIGKVNGDSSSVSAWGESAGAGSILHHLVAKNGQQDPLFSRAILQSPAYQWQWNRTGTLNDTYSQFATFAKCFTGDMSCLQSADESTLREANQELFRSKSACQGIFPVGPSLDNSLVLTLPAVALQNGQYWKGLDSILISHVADEVKYNGSFIPYPIRVDPTAANFDNFLEAFMPGAALAPVRAQINAQYPVTNYNNDQINRTGVVIRDSSFTCNTRQLFDAYSSSIPTYMMNYHFLGKYNLAVHASDLLPTFVNNGINVKDLLQNCFDVPGWKALAIGPYIKYILAPAYQSYLKSFAVYQDPNKGAAGKAKNVHWTPAYTNSDDDHDAVRNVMQPYWNPPSGTPFEILAQDSENTATSCQFWNHIATEVMNIVGPDLGGQALRVQAGENVASLEL</sequence>
<name>A0A8H3FXB3_9LECA</name>
<keyword evidence="1" id="KW-0732">Signal</keyword>
<protein>
    <recommendedName>
        <fullName evidence="2">Carboxylesterase type B domain-containing protein</fullName>
    </recommendedName>
</protein>
<feature type="domain" description="Carboxylesterase type B" evidence="2">
    <location>
        <begin position="37"/>
        <end position="542"/>
    </location>
</feature>
<evidence type="ECO:0000313" key="4">
    <source>
        <dbReference type="Proteomes" id="UP000664521"/>
    </source>
</evidence>
<keyword evidence="4" id="KW-1185">Reference proteome</keyword>
<dbReference type="InterPro" id="IPR019819">
    <property type="entry name" value="Carboxylesterase_B_CS"/>
</dbReference>
<organism evidence="3 4">
    <name type="scientific">Heterodermia speciosa</name>
    <dbReference type="NCBI Taxonomy" id="116794"/>
    <lineage>
        <taxon>Eukaryota</taxon>
        <taxon>Fungi</taxon>
        <taxon>Dikarya</taxon>
        <taxon>Ascomycota</taxon>
        <taxon>Pezizomycotina</taxon>
        <taxon>Lecanoromycetes</taxon>
        <taxon>OSLEUM clade</taxon>
        <taxon>Lecanoromycetidae</taxon>
        <taxon>Caliciales</taxon>
        <taxon>Physciaceae</taxon>
        <taxon>Heterodermia</taxon>
    </lineage>
</organism>
<dbReference type="Proteomes" id="UP000664521">
    <property type="component" value="Unassembled WGS sequence"/>
</dbReference>
<dbReference type="Gene3D" id="3.40.50.1820">
    <property type="entry name" value="alpha/beta hydrolase"/>
    <property type="match status" value="1"/>
</dbReference>
<dbReference type="PANTHER" id="PTHR11559">
    <property type="entry name" value="CARBOXYLESTERASE"/>
    <property type="match status" value="1"/>
</dbReference>
<evidence type="ECO:0000313" key="3">
    <source>
        <dbReference type="EMBL" id="CAF9933971.1"/>
    </source>
</evidence>
<comment type="caution">
    <text evidence="3">The sequence shown here is derived from an EMBL/GenBank/DDBJ whole genome shotgun (WGS) entry which is preliminary data.</text>
</comment>
<proteinExistence type="predicted"/>
<dbReference type="InterPro" id="IPR002018">
    <property type="entry name" value="CarbesteraseB"/>
</dbReference>
<dbReference type="InterPro" id="IPR029058">
    <property type="entry name" value="AB_hydrolase_fold"/>
</dbReference>
<dbReference type="EMBL" id="CAJPDS010000071">
    <property type="protein sequence ID" value="CAF9933971.1"/>
    <property type="molecule type" value="Genomic_DNA"/>
</dbReference>
<feature type="chain" id="PRO_5034438919" description="Carboxylesterase type B domain-containing protein" evidence="1">
    <location>
        <begin position="18"/>
        <end position="614"/>
    </location>
</feature>